<dbReference type="Proteomes" id="UP000197025">
    <property type="component" value="Unassembled WGS sequence"/>
</dbReference>
<feature type="compositionally biased region" description="Pro residues" evidence="1">
    <location>
        <begin position="61"/>
        <end position="80"/>
    </location>
</feature>
<proteinExistence type="predicted"/>
<organism evidence="4 5">
    <name type="scientific">Thermoflexus hugenholtzii JAD2</name>
    <dbReference type="NCBI Taxonomy" id="877466"/>
    <lineage>
        <taxon>Bacteria</taxon>
        <taxon>Bacillati</taxon>
        <taxon>Chloroflexota</taxon>
        <taxon>Thermoflexia</taxon>
        <taxon>Thermoflexales</taxon>
        <taxon>Thermoflexaceae</taxon>
        <taxon>Thermoflexus</taxon>
    </lineage>
</organism>
<name>A0A212QNK3_9CHLR</name>
<keyword evidence="2" id="KW-0472">Membrane</keyword>
<dbReference type="InterPro" id="IPR003646">
    <property type="entry name" value="SH3-like_bac-type"/>
</dbReference>
<dbReference type="Pfam" id="PF08239">
    <property type="entry name" value="SH3_3"/>
    <property type="match status" value="1"/>
</dbReference>
<dbReference type="Gene3D" id="2.30.30.40">
    <property type="entry name" value="SH3 Domains"/>
    <property type="match status" value="1"/>
</dbReference>
<protein>
    <submittedName>
        <fullName evidence="4">SH3 domain-containing protein</fullName>
    </submittedName>
</protein>
<sequence>MQRPIRIRPRPGEGELRPGEWLLLLSALLMAALLCTGGFRYLQRSLAAGLRGAPTATPRPTWTPAPSPTPTPPEPTPTPTLPAAVQVGIFVKVSGAGDQGLSFRKAPGLQAERIRFLPEGTVMRVIGGPTEVDGLTWWQLEDPRTGEQGWAAGAYLVPSYGP</sequence>
<accession>A0A212QNK3</accession>
<evidence type="ECO:0000313" key="4">
    <source>
        <dbReference type="EMBL" id="SNB60811.1"/>
    </source>
</evidence>
<evidence type="ECO:0000313" key="5">
    <source>
        <dbReference type="Proteomes" id="UP000197025"/>
    </source>
</evidence>
<gene>
    <name evidence="4" type="ORF">SAMN02746019_00026160</name>
</gene>
<evidence type="ECO:0000256" key="1">
    <source>
        <dbReference type="SAM" id="MobiDB-lite"/>
    </source>
</evidence>
<dbReference type="OrthoDB" id="161145at2"/>
<dbReference type="AlphaFoldDB" id="A0A212QNK3"/>
<keyword evidence="2" id="KW-0812">Transmembrane</keyword>
<reference evidence="5" key="1">
    <citation type="submission" date="2017-06" db="EMBL/GenBank/DDBJ databases">
        <authorList>
            <person name="Varghese N."/>
            <person name="Submissions S."/>
        </authorList>
    </citation>
    <scope>NUCLEOTIDE SEQUENCE [LARGE SCALE GENOMIC DNA]</scope>
    <source>
        <strain evidence="5">JAD2</strain>
    </source>
</reference>
<feature type="transmembrane region" description="Helical" evidence="2">
    <location>
        <begin position="21"/>
        <end position="42"/>
    </location>
</feature>
<keyword evidence="5" id="KW-1185">Reference proteome</keyword>
<dbReference type="InParanoid" id="A0A212QNK3"/>
<dbReference type="EMBL" id="FYEK01000012">
    <property type="protein sequence ID" value="SNB60811.1"/>
    <property type="molecule type" value="Genomic_DNA"/>
</dbReference>
<feature type="domain" description="SH3b" evidence="3">
    <location>
        <begin position="100"/>
        <end position="156"/>
    </location>
</feature>
<evidence type="ECO:0000259" key="3">
    <source>
        <dbReference type="Pfam" id="PF08239"/>
    </source>
</evidence>
<feature type="region of interest" description="Disordered" evidence="1">
    <location>
        <begin position="52"/>
        <end position="81"/>
    </location>
</feature>
<evidence type="ECO:0000256" key="2">
    <source>
        <dbReference type="SAM" id="Phobius"/>
    </source>
</evidence>
<keyword evidence="2" id="KW-1133">Transmembrane helix</keyword>
<dbReference type="RefSeq" id="WP_088570425.1">
    <property type="nucleotide sequence ID" value="NZ_FYEK01000012.1"/>
</dbReference>